<dbReference type="OrthoDB" id="3366823at2759"/>
<evidence type="ECO:0000313" key="1">
    <source>
        <dbReference type="EMBL" id="KAJ5169064.1"/>
    </source>
</evidence>
<evidence type="ECO:0000313" key="2">
    <source>
        <dbReference type="Proteomes" id="UP001149163"/>
    </source>
</evidence>
<accession>A0A9W9I6Q3</accession>
<gene>
    <name evidence="1" type="ORF">N7482_004658</name>
</gene>
<dbReference type="PANTHER" id="PTHR24306">
    <property type="match status" value="1"/>
</dbReference>
<dbReference type="GO" id="GO:0020037">
    <property type="term" value="F:heme binding"/>
    <property type="evidence" value="ECO:0007669"/>
    <property type="project" value="InterPro"/>
</dbReference>
<dbReference type="AlphaFoldDB" id="A0A9W9I6Q3"/>
<proteinExistence type="predicted"/>
<dbReference type="GO" id="GO:0004497">
    <property type="term" value="F:monooxygenase activity"/>
    <property type="evidence" value="ECO:0007669"/>
    <property type="project" value="InterPro"/>
</dbReference>
<dbReference type="SUPFAM" id="SSF48264">
    <property type="entry name" value="Cytochrome P450"/>
    <property type="match status" value="1"/>
</dbReference>
<dbReference type="GO" id="GO:0016705">
    <property type="term" value="F:oxidoreductase activity, acting on paired donors, with incorporation or reduction of molecular oxygen"/>
    <property type="evidence" value="ECO:0007669"/>
    <property type="project" value="InterPro"/>
</dbReference>
<name>A0A9W9I6Q3_9EURO</name>
<dbReference type="Gene3D" id="1.10.630.10">
    <property type="entry name" value="Cytochrome P450"/>
    <property type="match status" value="1"/>
</dbReference>
<comment type="caution">
    <text evidence="1">The sequence shown here is derived from an EMBL/GenBank/DDBJ whole genome shotgun (WGS) entry which is preliminary data.</text>
</comment>
<reference evidence="1" key="1">
    <citation type="submission" date="2022-11" db="EMBL/GenBank/DDBJ databases">
        <authorList>
            <person name="Petersen C."/>
        </authorList>
    </citation>
    <scope>NUCLEOTIDE SEQUENCE</scope>
    <source>
        <strain evidence="1">IBT 26290</strain>
    </source>
</reference>
<evidence type="ECO:0008006" key="3">
    <source>
        <dbReference type="Google" id="ProtNLM"/>
    </source>
</evidence>
<keyword evidence="2" id="KW-1185">Reference proteome</keyword>
<dbReference type="PANTHER" id="PTHR24306:SF7">
    <property type="entry name" value="AHBB"/>
    <property type="match status" value="1"/>
</dbReference>
<dbReference type="EMBL" id="JAPQKN010000002">
    <property type="protein sequence ID" value="KAJ5169064.1"/>
    <property type="molecule type" value="Genomic_DNA"/>
</dbReference>
<dbReference type="GO" id="GO:0005506">
    <property type="term" value="F:iron ion binding"/>
    <property type="evidence" value="ECO:0007669"/>
    <property type="project" value="InterPro"/>
</dbReference>
<dbReference type="Pfam" id="PF00067">
    <property type="entry name" value="p450"/>
    <property type="match status" value="1"/>
</dbReference>
<dbReference type="Proteomes" id="UP001149163">
    <property type="component" value="Unassembled WGS sequence"/>
</dbReference>
<organism evidence="1 2">
    <name type="scientific">Penicillium canariense</name>
    <dbReference type="NCBI Taxonomy" id="189055"/>
    <lineage>
        <taxon>Eukaryota</taxon>
        <taxon>Fungi</taxon>
        <taxon>Dikarya</taxon>
        <taxon>Ascomycota</taxon>
        <taxon>Pezizomycotina</taxon>
        <taxon>Eurotiomycetes</taxon>
        <taxon>Eurotiomycetidae</taxon>
        <taxon>Eurotiales</taxon>
        <taxon>Aspergillaceae</taxon>
        <taxon>Penicillium</taxon>
    </lineage>
</organism>
<sequence length="480" mass="53731">MSESVFGVYLRGETHDTVVSPSMMKTILSSADASSVPALDQALQNVFGDRSLVRNLQLPRNREISDDVSGIMNREPFISDASAGIVRLVQRNTPGLVTFSRSPVDQFTWERESHVSMSEENQSTCEANLFSLVRSFVGQNMSTLLMGETFVENFPTFLSDLWTLDNNFVPLFIGLRRWVPTTPNISAGFPARSRLLHIMSVFYRAFGAWDDGIDPGFELRELDDVSDLVKQRMRIFRKMELSPGASAAGNLSLYWDVIEYTTKLTFWTIIHILADSELLKEIRKEISSCVKSSRPSLQETGFPFDEPPRLGLDLEKVLTACPLLRACYYESIRVHSAGISFRKLESDMTVTESAEDAAQPRTYKFRKGAKVIMPHGVSYNDPQRFSNPDQYDPLRFIVTDPVSGTQQASAASLGPFADGLYGSKNNALTERAILAFTAGIVSMWDITSANESGLAVPKNWKTWGTYQPARDVRVKLKLRV</sequence>
<dbReference type="GeneID" id="81425959"/>
<dbReference type="InterPro" id="IPR001128">
    <property type="entry name" value="Cyt_P450"/>
</dbReference>
<dbReference type="GO" id="GO:0043386">
    <property type="term" value="P:mycotoxin biosynthetic process"/>
    <property type="evidence" value="ECO:0007669"/>
    <property type="project" value="UniProtKB-ARBA"/>
</dbReference>
<protein>
    <recommendedName>
        <fullName evidence="3">Cytochrome P450</fullName>
    </recommendedName>
</protein>
<reference evidence="1" key="2">
    <citation type="journal article" date="2023" name="IMA Fungus">
        <title>Comparative genomic study of the Penicillium genus elucidates a diverse pangenome and 15 lateral gene transfer events.</title>
        <authorList>
            <person name="Petersen C."/>
            <person name="Sorensen T."/>
            <person name="Nielsen M.R."/>
            <person name="Sondergaard T.E."/>
            <person name="Sorensen J.L."/>
            <person name="Fitzpatrick D.A."/>
            <person name="Frisvad J.C."/>
            <person name="Nielsen K.L."/>
        </authorList>
    </citation>
    <scope>NUCLEOTIDE SEQUENCE</scope>
    <source>
        <strain evidence="1">IBT 26290</strain>
    </source>
</reference>
<dbReference type="InterPro" id="IPR036396">
    <property type="entry name" value="Cyt_P450_sf"/>
</dbReference>
<dbReference type="RefSeq" id="XP_056545525.1">
    <property type="nucleotide sequence ID" value="XM_056686783.1"/>
</dbReference>